<keyword evidence="2" id="KW-0805">Transcription regulation</keyword>
<name>A0A7X2NR08_9FIRM</name>
<proteinExistence type="inferred from homology"/>
<evidence type="ECO:0000256" key="4">
    <source>
        <dbReference type="ARBA" id="ARBA00023163"/>
    </source>
</evidence>
<dbReference type="InterPro" id="IPR036388">
    <property type="entry name" value="WH-like_DNA-bd_sf"/>
</dbReference>
<keyword evidence="7" id="KW-1185">Reference proteome</keyword>
<dbReference type="PANTHER" id="PTHR30126">
    <property type="entry name" value="HTH-TYPE TRANSCRIPTIONAL REGULATOR"/>
    <property type="match status" value="1"/>
</dbReference>
<keyword evidence="3" id="KW-0238">DNA-binding</keyword>
<dbReference type="Pfam" id="PF00126">
    <property type="entry name" value="HTH_1"/>
    <property type="match status" value="1"/>
</dbReference>
<dbReference type="InterPro" id="IPR036390">
    <property type="entry name" value="WH_DNA-bd_sf"/>
</dbReference>
<dbReference type="CDD" id="cd05466">
    <property type="entry name" value="PBP2_LTTR_substrate"/>
    <property type="match status" value="1"/>
</dbReference>
<evidence type="ECO:0000313" key="7">
    <source>
        <dbReference type="Proteomes" id="UP000461880"/>
    </source>
</evidence>
<evidence type="ECO:0000256" key="3">
    <source>
        <dbReference type="ARBA" id="ARBA00023125"/>
    </source>
</evidence>
<dbReference type="SUPFAM" id="SSF46785">
    <property type="entry name" value="Winged helix' DNA-binding domain"/>
    <property type="match status" value="1"/>
</dbReference>
<reference evidence="6 7" key="1">
    <citation type="submission" date="2019-08" db="EMBL/GenBank/DDBJ databases">
        <title>In-depth cultivation of the pig gut microbiome towards novel bacterial diversity and tailored functional studies.</title>
        <authorList>
            <person name="Wylensek D."/>
            <person name="Hitch T.C.A."/>
            <person name="Clavel T."/>
        </authorList>
    </citation>
    <scope>NUCLEOTIDE SEQUENCE [LARGE SCALE GENOMIC DNA]</scope>
    <source>
        <strain evidence="6 7">Oil+RF-744-GAM-WT-6</strain>
    </source>
</reference>
<dbReference type="Gene3D" id="3.40.190.290">
    <property type="match status" value="1"/>
</dbReference>
<dbReference type="AlphaFoldDB" id="A0A7X2NR08"/>
<dbReference type="SUPFAM" id="SSF53850">
    <property type="entry name" value="Periplasmic binding protein-like II"/>
    <property type="match status" value="1"/>
</dbReference>
<evidence type="ECO:0000256" key="2">
    <source>
        <dbReference type="ARBA" id="ARBA00023015"/>
    </source>
</evidence>
<evidence type="ECO:0000313" key="6">
    <source>
        <dbReference type="EMBL" id="MSS57970.1"/>
    </source>
</evidence>
<keyword evidence="4" id="KW-0804">Transcription</keyword>
<dbReference type="EMBL" id="VUMN01000005">
    <property type="protein sequence ID" value="MSS57970.1"/>
    <property type="molecule type" value="Genomic_DNA"/>
</dbReference>
<dbReference type="PRINTS" id="PR00039">
    <property type="entry name" value="HTHLYSR"/>
</dbReference>
<dbReference type="FunFam" id="1.10.10.10:FF:000001">
    <property type="entry name" value="LysR family transcriptional regulator"/>
    <property type="match status" value="1"/>
</dbReference>
<feature type="domain" description="HTH lysR-type" evidence="5">
    <location>
        <begin position="31"/>
        <end position="82"/>
    </location>
</feature>
<comment type="similarity">
    <text evidence="1">Belongs to the LysR transcriptional regulatory family.</text>
</comment>
<evidence type="ECO:0000256" key="1">
    <source>
        <dbReference type="ARBA" id="ARBA00009437"/>
    </source>
</evidence>
<dbReference type="GO" id="GO:0003700">
    <property type="term" value="F:DNA-binding transcription factor activity"/>
    <property type="evidence" value="ECO:0007669"/>
    <property type="project" value="InterPro"/>
</dbReference>
<organism evidence="6 7">
    <name type="scientific">Stecheria intestinalis</name>
    <dbReference type="NCBI Taxonomy" id="2606630"/>
    <lineage>
        <taxon>Bacteria</taxon>
        <taxon>Bacillati</taxon>
        <taxon>Bacillota</taxon>
        <taxon>Erysipelotrichia</taxon>
        <taxon>Erysipelotrichales</taxon>
        <taxon>Erysipelotrichaceae</taxon>
        <taxon>Stecheria</taxon>
    </lineage>
</organism>
<evidence type="ECO:0000259" key="5">
    <source>
        <dbReference type="PROSITE" id="PS50931"/>
    </source>
</evidence>
<gene>
    <name evidence="6" type="ORF">FYJ51_03535</name>
</gene>
<comment type="caution">
    <text evidence="6">The sequence shown here is derived from an EMBL/GenBank/DDBJ whole genome shotgun (WGS) entry which is preliminary data.</text>
</comment>
<dbReference type="Proteomes" id="UP000461880">
    <property type="component" value="Unassembled WGS sequence"/>
</dbReference>
<dbReference type="GO" id="GO:0000976">
    <property type="term" value="F:transcription cis-regulatory region binding"/>
    <property type="evidence" value="ECO:0007669"/>
    <property type="project" value="TreeGrafter"/>
</dbReference>
<accession>A0A7X2NR08</accession>
<dbReference type="Pfam" id="PF03466">
    <property type="entry name" value="LysR_substrate"/>
    <property type="match status" value="1"/>
</dbReference>
<dbReference type="InterPro" id="IPR000847">
    <property type="entry name" value="LysR_HTH_N"/>
</dbReference>
<dbReference type="PANTHER" id="PTHR30126:SF40">
    <property type="entry name" value="HTH-TYPE TRANSCRIPTIONAL REGULATOR GLTR"/>
    <property type="match status" value="1"/>
</dbReference>
<sequence>MISQSRNKCIFHISYISIYYNNCMISYDYYRIFYYVASSGSFTNAAKLLNNSQPNITRCISNLEAQLGCRLFIRTRGGVTLTSAGKELYRHVSAAVVQLDAGEAAVNSEIGLKSGMVTITATDAGMRLILLPAITEFRKKYPKIRFRITSMNTPPAIDQVEMGMADFAVVTDPLSLPKTCRSTVLSDMKERLYGTEEIRKAAEKETSLLQLMNHFPLVTMNTGSSTREYYELFFLKHHIPFRPAMEASSLEQVGAAIAAGLGIGFLPEKLAEEARYPGTLQEIPIRETLPIRKLHLIESGSRILPPAAHAVISLLKNR</sequence>
<protein>
    <submittedName>
        <fullName evidence="6">LysR family transcriptional regulator</fullName>
    </submittedName>
</protein>
<dbReference type="InterPro" id="IPR005119">
    <property type="entry name" value="LysR_subst-bd"/>
</dbReference>
<dbReference type="Gene3D" id="1.10.10.10">
    <property type="entry name" value="Winged helix-like DNA-binding domain superfamily/Winged helix DNA-binding domain"/>
    <property type="match status" value="1"/>
</dbReference>
<dbReference type="PROSITE" id="PS50931">
    <property type="entry name" value="HTH_LYSR"/>
    <property type="match status" value="1"/>
</dbReference>